<evidence type="ECO:0000313" key="1">
    <source>
        <dbReference type="EMBL" id="GHO94174.1"/>
    </source>
</evidence>
<evidence type="ECO:0008006" key="3">
    <source>
        <dbReference type="Google" id="ProtNLM"/>
    </source>
</evidence>
<organism evidence="1 2">
    <name type="scientific">Reticulibacter mediterranei</name>
    <dbReference type="NCBI Taxonomy" id="2778369"/>
    <lineage>
        <taxon>Bacteria</taxon>
        <taxon>Bacillati</taxon>
        <taxon>Chloroflexota</taxon>
        <taxon>Ktedonobacteria</taxon>
        <taxon>Ktedonobacterales</taxon>
        <taxon>Reticulibacteraceae</taxon>
        <taxon>Reticulibacter</taxon>
    </lineage>
</organism>
<dbReference type="Gene3D" id="3.40.50.1000">
    <property type="entry name" value="HAD superfamily/HAD-like"/>
    <property type="match status" value="1"/>
</dbReference>
<dbReference type="AlphaFoldDB" id="A0A8J3IM81"/>
<protein>
    <recommendedName>
        <fullName evidence="3">Haloacid dehalogenase</fullName>
    </recommendedName>
</protein>
<dbReference type="InterPro" id="IPR023198">
    <property type="entry name" value="PGP-like_dom2"/>
</dbReference>
<dbReference type="InterPro" id="IPR041492">
    <property type="entry name" value="HAD_2"/>
</dbReference>
<evidence type="ECO:0000313" key="2">
    <source>
        <dbReference type="Proteomes" id="UP000597444"/>
    </source>
</evidence>
<dbReference type="InterPro" id="IPR036412">
    <property type="entry name" value="HAD-like_sf"/>
</dbReference>
<reference evidence="1" key="1">
    <citation type="submission" date="2020-10" db="EMBL/GenBank/DDBJ databases">
        <title>Taxonomic study of unclassified bacteria belonging to the class Ktedonobacteria.</title>
        <authorList>
            <person name="Yabe S."/>
            <person name="Wang C.M."/>
            <person name="Zheng Y."/>
            <person name="Sakai Y."/>
            <person name="Cavaletti L."/>
            <person name="Monciardini P."/>
            <person name="Donadio S."/>
        </authorList>
    </citation>
    <scope>NUCLEOTIDE SEQUENCE</scope>
    <source>
        <strain evidence="1">ID150040</strain>
    </source>
</reference>
<dbReference type="NCBIfam" id="TIGR01509">
    <property type="entry name" value="HAD-SF-IA-v3"/>
    <property type="match status" value="1"/>
</dbReference>
<proteinExistence type="predicted"/>
<sequence>MIQALIFDFDGLILDTEVPDYQAWLEVYAEYGCDLPLSTWAAYIGGAADVFDAYSDLEAQSGRFIDRQAIRTKRRKRYSELVAAQPILPGILEYITEAKRLGLRLAVASSGTREWVVGNLTRLALLDSFDYMKCADDVERVKPDPALYLAALSALQVDAQNAIAFEDSPNGVLAAQRAGIFCVAIPNPLTSQLPLEHADLRLNSLVDLPLETLLTRFSNAPPSPSI</sequence>
<name>A0A8J3IM81_9CHLR</name>
<dbReference type="InterPro" id="IPR023214">
    <property type="entry name" value="HAD_sf"/>
</dbReference>
<dbReference type="InterPro" id="IPR006439">
    <property type="entry name" value="HAD-SF_hydro_IA"/>
</dbReference>
<accession>A0A8J3IM81</accession>
<dbReference type="Proteomes" id="UP000597444">
    <property type="component" value="Unassembled WGS sequence"/>
</dbReference>
<dbReference type="Gene3D" id="1.10.150.240">
    <property type="entry name" value="Putative phosphatase, domain 2"/>
    <property type="match status" value="1"/>
</dbReference>
<dbReference type="SUPFAM" id="SSF56784">
    <property type="entry name" value="HAD-like"/>
    <property type="match status" value="1"/>
</dbReference>
<comment type="caution">
    <text evidence="1">The sequence shown here is derived from an EMBL/GenBank/DDBJ whole genome shotgun (WGS) entry which is preliminary data.</text>
</comment>
<gene>
    <name evidence="1" type="primary">yhcW</name>
    <name evidence="1" type="ORF">KSF_042220</name>
</gene>
<dbReference type="PANTHER" id="PTHR18901:SF38">
    <property type="entry name" value="PSEUDOURIDINE-5'-PHOSPHATASE"/>
    <property type="match status" value="1"/>
</dbReference>
<dbReference type="SFLD" id="SFLDS00003">
    <property type="entry name" value="Haloacid_Dehalogenase"/>
    <property type="match status" value="1"/>
</dbReference>
<dbReference type="PANTHER" id="PTHR18901">
    <property type="entry name" value="2-DEOXYGLUCOSE-6-PHOSPHATE PHOSPHATASE 2"/>
    <property type="match status" value="1"/>
</dbReference>
<dbReference type="SFLD" id="SFLDG01129">
    <property type="entry name" value="C1.5:_HAD__Beta-PGM__Phosphata"/>
    <property type="match status" value="1"/>
</dbReference>
<dbReference type="RefSeq" id="WP_220204930.1">
    <property type="nucleotide sequence ID" value="NZ_BNJK01000001.1"/>
</dbReference>
<dbReference type="EMBL" id="BNJK01000001">
    <property type="protein sequence ID" value="GHO94174.1"/>
    <property type="molecule type" value="Genomic_DNA"/>
</dbReference>
<keyword evidence="2" id="KW-1185">Reference proteome</keyword>
<dbReference type="Pfam" id="PF13419">
    <property type="entry name" value="HAD_2"/>
    <property type="match status" value="1"/>
</dbReference>